<evidence type="ECO:0000313" key="2">
    <source>
        <dbReference type="EMBL" id="KAG7381473.1"/>
    </source>
</evidence>
<dbReference type="OrthoDB" id="126711at2759"/>
<name>A0A8T1VN37_9STRA</name>
<evidence type="ECO:0000313" key="3">
    <source>
        <dbReference type="Proteomes" id="UP000693981"/>
    </source>
</evidence>
<keyword evidence="1" id="KW-0732">Signal</keyword>
<reference evidence="2" key="1">
    <citation type="submission" date="2021-02" db="EMBL/GenBank/DDBJ databases">
        <authorList>
            <person name="Palmer J.M."/>
        </authorList>
    </citation>
    <scope>NUCLEOTIDE SEQUENCE</scope>
    <source>
        <strain evidence="2">SCRP23</strain>
    </source>
</reference>
<proteinExistence type="predicted"/>
<evidence type="ECO:0008006" key="4">
    <source>
        <dbReference type="Google" id="ProtNLM"/>
    </source>
</evidence>
<gene>
    <name evidence="2" type="ORF">PHYBOEH_010926</name>
</gene>
<feature type="signal peptide" evidence="1">
    <location>
        <begin position="1"/>
        <end position="18"/>
    </location>
</feature>
<dbReference type="AlphaFoldDB" id="A0A8T1VN37"/>
<organism evidence="2 3">
    <name type="scientific">Phytophthora boehmeriae</name>
    <dbReference type="NCBI Taxonomy" id="109152"/>
    <lineage>
        <taxon>Eukaryota</taxon>
        <taxon>Sar</taxon>
        <taxon>Stramenopiles</taxon>
        <taxon>Oomycota</taxon>
        <taxon>Peronosporomycetes</taxon>
        <taxon>Peronosporales</taxon>
        <taxon>Peronosporaceae</taxon>
        <taxon>Phytophthora</taxon>
    </lineage>
</organism>
<feature type="chain" id="PRO_5035824005" description="RxLR effector protein" evidence="1">
    <location>
        <begin position="19"/>
        <end position="347"/>
    </location>
</feature>
<comment type="caution">
    <text evidence="2">The sequence shown here is derived from an EMBL/GenBank/DDBJ whole genome shotgun (WGS) entry which is preliminary data.</text>
</comment>
<keyword evidence="3" id="KW-1185">Reference proteome</keyword>
<dbReference type="EMBL" id="JAGDFL010000782">
    <property type="protein sequence ID" value="KAG7381473.1"/>
    <property type="molecule type" value="Genomic_DNA"/>
</dbReference>
<evidence type="ECO:0000256" key="1">
    <source>
        <dbReference type="SAM" id="SignalP"/>
    </source>
</evidence>
<dbReference type="Proteomes" id="UP000693981">
    <property type="component" value="Unassembled WGS sequence"/>
</dbReference>
<sequence>MRLYHSTLLLALLTNAVALLTAKGTNQIKGLAAASPSDRIDSRDELHRINSVKDSEERVNPLGGLLGTSEIKLVFKTEFNNIAPKIVAKTNRDVGDIPDAIWKNIDAIKAKLGIPVFTKLTEADAFRRSAKGQLFHEFFDEFMLKQVKVRVKDGRSIDFAKKELRIGKLVGEALKKSSSFTYYDHFHDENSERMDKIFDVHWRCHKVVRNGETVGRCTEGSYELQLLRQIHGHECTDVAAFKSSDNFKYYDKFMTMRVKGWLNSAKTTDNVKKLWGFNTLKGNFAPRKAATYDEFMTDEVAKMVKSGISFDDAKKELGLEKLTGEALKNHINSKYYDDFVALKKEAA</sequence>
<protein>
    <recommendedName>
        <fullName evidence="4">RxLR effector protein</fullName>
    </recommendedName>
</protein>
<accession>A0A8T1VN37</accession>